<dbReference type="Pfam" id="PF13857">
    <property type="entry name" value="Ank_5"/>
    <property type="match status" value="1"/>
</dbReference>
<keyword evidence="3" id="KW-1185">Reference proteome</keyword>
<dbReference type="EMBL" id="VIBQ01000194">
    <property type="protein sequence ID" value="KAB9334812.1"/>
    <property type="molecule type" value="Genomic_DNA"/>
</dbReference>
<dbReference type="InterPro" id="IPR002110">
    <property type="entry name" value="Ankyrin_rpt"/>
</dbReference>
<dbReference type="SMART" id="SM00248">
    <property type="entry name" value="ANK"/>
    <property type="match status" value="5"/>
</dbReference>
<dbReference type="Proteomes" id="UP000327013">
    <property type="component" value="Unassembled WGS sequence"/>
</dbReference>
<gene>
    <name evidence="2" type="ORF">FH972_027026</name>
</gene>
<dbReference type="PROSITE" id="PS50297">
    <property type="entry name" value="ANK_REP_REGION"/>
    <property type="match status" value="1"/>
</dbReference>
<dbReference type="PANTHER" id="PTHR24128:SF24">
    <property type="entry name" value="ANKYRIN REPEAT PROTEIN"/>
    <property type="match status" value="1"/>
</dbReference>
<keyword evidence="1" id="KW-0040">ANK repeat</keyword>
<feature type="repeat" description="ANK" evidence="1">
    <location>
        <begin position="185"/>
        <end position="217"/>
    </location>
</feature>
<dbReference type="SUPFAM" id="SSF48403">
    <property type="entry name" value="Ankyrin repeat"/>
    <property type="match status" value="1"/>
</dbReference>
<dbReference type="OrthoDB" id="674805at2759"/>
<proteinExistence type="predicted"/>
<evidence type="ECO:0000313" key="3">
    <source>
        <dbReference type="Proteomes" id="UP000327013"/>
    </source>
</evidence>
<comment type="caution">
    <text evidence="2">The sequence shown here is derived from an EMBL/GenBank/DDBJ whole genome shotgun (WGS) entry which is preliminary data.</text>
</comment>
<dbReference type="Pfam" id="PF12796">
    <property type="entry name" value="Ank_2"/>
    <property type="match status" value="2"/>
</dbReference>
<evidence type="ECO:0000313" key="2">
    <source>
        <dbReference type="EMBL" id="KAB9334812.1"/>
    </source>
</evidence>
<organism evidence="2 3">
    <name type="scientific">Carpinus fangiana</name>
    <dbReference type="NCBI Taxonomy" id="176857"/>
    <lineage>
        <taxon>Eukaryota</taxon>
        <taxon>Viridiplantae</taxon>
        <taxon>Streptophyta</taxon>
        <taxon>Embryophyta</taxon>
        <taxon>Tracheophyta</taxon>
        <taxon>Spermatophyta</taxon>
        <taxon>Magnoliopsida</taxon>
        <taxon>eudicotyledons</taxon>
        <taxon>Gunneridae</taxon>
        <taxon>Pentapetalae</taxon>
        <taxon>rosids</taxon>
        <taxon>fabids</taxon>
        <taxon>Fagales</taxon>
        <taxon>Betulaceae</taxon>
        <taxon>Carpinus</taxon>
    </lineage>
</organism>
<protein>
    <submittedName>
        <fullName evidence="2">Uncharacterized protein</fullName>
    </submittedName>
</protein>
<evidence type="ECO:0000256" key="1">
    <source>
        <dbReference type="PROSITE-ProRule" id="PRU00023"/>
    </source>
</evidence>
<dbReference type="InterPro" id="IPR036770">
    <property type="entry name" value="Ankyrin_rpt-contain_sf"/>
</dbReference>
<dbReference type="AlphaFoldDB" id="A0A5N6L642"/>
<dbReference type="Gene3D" id="1.25.40.20">
    <property type="entry name" value="Ankyrin repeat-containing domain"/>
    <property type="match status" value="1"/>
</dbReference>
<reference evidence="2 3" key="1">
    <citation type="submission" date="2019-06" db="EMBL/GenBank/DDBJ databases">
        <title>A chromosomal-level reference genome of Carpinus fangiana (Coryloideae, Betulaceae).</title>
        <authorList>
            <person name="Yang X."/>
            <person name="Wang Z."/>
            <person name="Zhang L."/>
            <person name="Hao G."/>
            <person name="Liu J."/>
            <person name="Yang Y."/>
        </authorList>
    </citation>
    <scope>NUCLEOTIDE SEQUENCE [LARGE SCALE GENOMIC DNA]</scope>
    <source>
        <strain evidence="2">Cfa_2016G</strain>
        <tissue evidence="2">Leaf</tissue>
    </source>
</reference>
<sequence>MDQSLRDVAQQGSIDALHSLVRGDPYILDTIDQIPFVKTPLHIAASVGHNQFAMEIVRLKPSLARKLNQDSFSPMHIALQNNQTQVVSRLLDVDKDLVRVQGKEGVTPLHYAAQIGNLHLLTKFRNVCLMCIKDVTIRRETALHIALNNNQLDAFELLRRWLQWTTLEDASSLWENKLLNWKNEEGNTLLHIAVSNNQPQVVRWLLNARVDTNATNLAGLTALNILQGQMQIDNNEIKDMLTSSLPRNMENAADLRDATEQGNMDALAHPVCSRDHEVKAIIC</sequence>
<dbReference type="PANTHER" id="PTHR24128">
    <property type="entry name" value="HOMEOBOX PROTEIN WARIAI"/>
    <property type="match status" value="1"/>
</dbReference>
<accession>A0A5N6L642</accession>
<name>A0A5N6L642_9ROSI</name>
<dbReference type="PROSITE" id="PS50088">
    <property type="entry name" value="ANK_REPEAT"/>
    <property type="match status" value="1"/>
</dbReference>